<comment type="subcellular location">
    <subcellularLocation>
        <location evidence="3">Cytoplasm</location>
    </subcellularLocation>
    <subcellularLocation>
        <location evidence="1">Mitochondrion inner membrane</location>
    </subcellularLocation>
    <subcellularLocation>
        <location evidence="2">Mitochondrion matrix</location>
    </subcellularLocation>
</comment>
<keyword evidence="22" id="KW-1185">Reference proteome</keyword>
<evidence type="ECO:0000256" key="3">
    <source>
        <dbReference type="ARBA" id="ARBA00004496"/>
    </source>
</evidence>
<evidence type="ECO:0000256" key="10">
    <source>
        <dbReference type="ARBA" id="ARBA00022741"/>
    </source>
</evidence>
<feature type="coiled-coil region" evidence="20">
    <location>
        <begin position="66"/>
        <end position="93"/>
    </location>
</feature>
<evidence type="ECO:0000256" key="7">
    <source>
        <dbReference type="ARBA" id="ARBA00022563"/>
    </source>
</evidence>
<evidence type="ECO:0000256" key="6">
    <source>
        <dbReference type="ARBA" id="ARBA00022490"/>
    </source>
</evidence>
<dbReference type="NCBIfam" id="TIGR01499">
    <property type="entry name" value="folC"/>
    <property type="match status" value="1"/>
</dbReference>
<dbReference type="InterPro" id="IPR023600">
    <property type="entry name" value="Folylpolyglutamate_synth_euk"/>
</dbReference>
<feature type="binding site" evidence="18">
    <location>
        <position position="386"/>
    </location>
    <ligand>
        <name>ATP</name>
        <dbReference type="ChEBI" id="CHEBI:30616"/>
    </ligand>
</feature>
<evidence type="ECO:0000256" key="2">
    <source>
        <dbReference type="ARBA" id="ARBA00004305"/>
    </source>
</evidence>
<dbReference type="SUPFAM" id="SSF53244">
    <property type="entry name" value="MurD-like peptide ligases, peptide-binding domain"/>
    <property type="match status" value="1"/>
</dbReference>
<keyword evidence="6" id="KW-0963">Cytoplasm</keyword>
<comment type="pathway">
    <text evidence="4 17">Cofactor biosynthesis; tetrahydrofolylpolyglutamate biosynthesis.</text>
</comment>
<dbReference type="AlphaFoldDB" id="A0A1I8PYL2"/>
<evidence type="ECO:0000256" key="5">
    <source>
        <dbReference type="ARBA" id="ARBA00008276"/>
    </source>
</evidence>
<dbReference type="GO" id="GO:0006730">
    <property type="term" value="P:one-carbon metabolic process"/>
    <property type="evidence" value="ECO:0007669"/>
    <property type="project" value="UniProtKB-KW"/>
</dbReference>
<dbReference type="VEuPathDB" id="VectorBase:SCAU012250"/>
<feature type="binding site" evidence="19">
    <location>
        <position position="150"/>
    </location>
    <ligand>
        <name>Mg(2+)</name>
        <dbReference type="ChEBI" id="CHEBI:18420"/>
        <label>1</label>
    </ligand>
</feature>
<comment type="similarity">
    <text evidence="5 17">Belongs to the folylpolyglutamate synthase family.</text>
</comment>
<protein>
    <recommendedName>
        <fullName evidence="17">Folylpolyglutamate synthase</fullName>
        <ecNumber evidence="17">6.3.2.17</ecNumber>
    </recommendedName>
    <alternativeName>
        <fullName evidence="17">Folylpoly-gamma-glutamate synthetase</fullName>
    </alternativeName>
    <alternativeName>
        <fullName evidence="17">Tetrahydrofolylpolyglutamate synthase</fullName>
    </alternativeName>
</protein>
<accession>A0A1I8PYL2</accession>
<dbReference type="SUPFAM" id="SSF53623">
    <property type="entry name" value="MurD-like peptide ligases, catalytic domain"/>
    <property type="match status" value="1"/>
</dbReference>
<dbReference type="GO" id="GO:0005524">
    <property type="term" value="F:ATP binding"/>
    <property type="evidence" value="ECO:0007669"/>
    <property type="project" value="UniProtKB-KW"/>
</dbReference>
<evidence type="ECO:0000256" key="18">
    <source>
        <dbReference type="PIRSR" id="PIRSR038895-1"/>
    </source>
</evidence>
<sequence length="547" mass="61194">MAVNIRKTTPELVSSYDGFEKGNKGKVATRPRQYPLSKAASGESNGFSLNNSIDDFRVEQQGGREYEEAVKALNSLQSNAEALRSSLHQQKRLNSLQETEKYLKRSGLNLDDLRSLSIIHVAGTKGKGSTCALTESILRQYGIKTGFFSSPHLVSLTERIRLNGQPISKQKFAKYFWPVYNALKSQQDDPSDMPAYFQCLTVMCFHVYLAEKVDVAILEVGIGGELDCTNVVPHTKTVGITSLGLEHTKLLGNTLKQIAWQKAGIIKPNSTVYTSASQAECLQVLKERCKEKNATLYMVPEFQSYFGPGGHGQNLKDSLNQIILLNGSLAMQLAYDWLRRNRSDLFLRQKCNKPILSEEAILGLLNCNWPGRCQIAKIFNFNMHLDGAHTVESMQVCGEWFAKVTNLSTNPKILMFNTTGDRDAKHLLTVLQKFCHFDMVCFVPNIATSSAIQNQDTQSVLYTQIEQLKRGQLHLECWQELCQESGDKSGTAKTYTSVLACFQHIREVYSDNMQDLDILVTGSIHLLGATILSLNELCKDLNESDHI</sequence>
<dbReference type="GO" id="GO:0005743">
    <property type="term" value="C:mitochondrial inner membrane"/>
    <property type="evidence" value="ECO:0007669"/>
    <property type="project" value="UniProtKB-SubCell"/>
</dbReference>
<dbReference type="InterPro" id="IPR036615">
    <property type="entry name" value="Mur_ligase_C_dom_sf"/>
</dbReference>
<keyword evidence="15" id="KW-0472">Membrane</keyword>
<feature type="binding site" evidence="19">
    <location>
        <position position="247"/>
    </location>
    <ligand>
        <name>Mg(2+)</name>
        <dbReference type="ChEBI" id="CHEBI:18420"/>
        <label>1</label>
    </ligand>
</feature>
<dbReference type="Proteomes" id="UP000095300">
    <property type="component" value="Unassembled WGS sequence"/>
</dbReference>
<reference evidence="21" key="1">
    <citation type="submission" date="2020-05" db="UniProtKB">
        <authorList>
            <consortium name="EnsemblMetazoa"/>
        </authorList>
    </citation>
    <scope>IDENTIFICATION</scope>
    <source>
        <strain evidence="21">USDA</strain>
    </source>
</reference>
<keyword evidence="10 18" id="KW-0547">Nucleotide-binding</keyword>
<evidence type="ECO:0000256" key="9">
    <source>
        <dbReference type="ARBA" id="ARBA00022723"/>
    </source>
</evidence>
<evidence type="ECO:0000256" key="16">
    <source>
        <dbReference type="ARBA" id="ARBA00047493"/>
    </source>
</evidence>
<dbReference type="InterPro" id="IPR036565">
    <property type="entry name" value="Mur-like_cat_sf"/>
</dbReference>
<dbReference type="Gene3D" id="3.90.190.20">
    <property type="entry name" value="Mur ligase, C-terminal domain"/>
    <property type="match status" value="1"/>
</dbReference>
<keyword evidence="20" id="KW-0175">Coiled coil</keyword>
<keyword evidence="9 19" id="KW-0479">Metal-binding</keyword>
<keyword evidence="13 19" id="KW-0460">Magnesium</keyword>
<evidence type="ECO:0000256" key="11">
    <source>
        <dbReference type="ARBA" id="ARBA00022792"/>
    </source>
</evidence>
<dbReference type="PROSITE" id="PS01011">
    <property type="entry name" value="FOLYLPOLYGLU_SYNT_1"/>
    <property type="match status" value="1"/>
</dbReference>
<dbReference type="UniPathway" id="UPA00850"/>
<comment type="catalytic activity">
    <reaction evidence="16 17">
        <text>(6S)-5,6,7,8-tetrahydrofolyl-(gamma-L-Glu)(n) + L-glutamate + ATP = (6S)-5,6,7,8-tetrahydrofolyl-(gamma-L-Glu)(n+1) + ADP + phosphate + H(+)</text>
        <dbReference type="Rhea" id="RHEA:10580"/>
        <dbReference type="Rhea" id="RHEA-COMP:14738"/>
        <dbReference type="Rhea" id="RHEA-COMP:14740"/>
        <dbReference type="ChEBI" id="CHEBI:15378"/>
        <dbReference type="ChEBI" id="CHEBI:29985"/>
        <dbReference type="ChEBI" id="CHEBI:30616"/>
        <dbReference type="ChEBI" id="CHEBI:43474"/>
        <dbReference type="ChEBI" id="CHEBI:141005"/>
        <dbReference type="ChEBI" id="CHEBI:456216"/>
        <dbReference type="EC" id="6.3.2.17"/>
    </reaction>
</comment>
<dbReference type="GO" id="GO:0005829">
    <property type="term" value="C:cytosol"/>
    <property type="evidence" value="ECO:0007669"/>
    <property type="project" value="TreeGrafter"/>
</dbReference>
<evidence type="ECO:0000256" key="1">
    <source>
        <dbReference type="ARBA" id="ARBA00004273"/>
    </source>
</evidence>
<name>A0A1I8PYL2_STOCA</name>
<keyword evidence="12 18" id="KW-0067">ATP-binding</keyword>
<evidence type="ECO:0000313" key="22">
    <source>
        <dbReference type="Proteomes" id="UP000095300"/>
    </source>
</evidence>
<dbReference type="GO" id="GO:0004326">
    <property type="term" value="F:tetrahydrofolylpolyglutamate synthase activity"/>
    <property type="evidence" value="ECO:0007669"/>
    <property type="project" value="UniProtKB-EC"/>
</dbReference>
<dbReference type="Gene3D" id="3.40.1190.10">
    <property type="entry name" value="Mur-like, catalytic domain"/>
    <property type="match status" value="1"/>
</dbReference>
<evidence type="ECO:0000256" key="13">
    <source>
        <dbReference type="ARBA" id="ARBA00022842"/>
    </source>
</evidence>
<proteinExistence type="inferred from homology"/>
<dbReference type="PANTHER" id="PTHR11136">
    <property type="entry name" value="FOLYLPOLYGLUTAMATE SYNTHASE-RELATED"/>
    <property type="match status" value="1"/>
</dbReference>
<keyword evidence="14" id="KW-0496">Mitochondrion</keyword>
<evidence type="ECO:0000256" key="17">
    <source>
        <dbReference type="PIRNR" id="PIRNR038895"/>
    </source>
</evidence>
<organism evidence="21 22">
    <name type="scientific">Stomoxys calcitrans</name>
    <name type="common">Stable fly</name>
    <name type="synonym">Conops calcitrans</name>
    <dbReference type="NCBI Taxonomy" id="35570"/>
    <lineage>
        <taxon>Eukaryota</taxon>
        <taxon>Metazoa</taxon>
        <taxon>Ecdysozoa</taxon>
        <taxon>Arthropoda</taxon>
        <taxon>Hexapoda</taxon>
        <taxon>Insecta</taxon>
        <taxon>Pterygota</taxon>
        <taxon>Neoptera</taxon>
        <taxon>Endopterygota</taxon>
        <taxon>Diptera</taxon>
        <taxon>Brachycera</taxon>
        <taxon>Muscomorpha</taxon>
        <taxon>Muscoidea</taxon>
        <taxon>Muscidae</taxon>
        <taxon>Stomoxys</taxon>
    </lineage>
</organism>
<gene>
    <name evidence="21" type="primary">106085609</name>
</gene>
<keyword evidence="8 17" id="KW-0436">Ligase</keyword>
<evidence type="ECO:0000256" key="20">
    <source>
        <dbReference type="SAM" id="Coils"/>
    </source>
</evidence>
<feature type="binding site" evidence="19">
    <location>
        <position position="219"/>
    </location>
    <ligand>
        <name>Mg(2+)</name>
        <dbReference type="ChEBI" id="CHEBI:18420"/>
        <label>1</label>
    </ligand>
</feature>
<dbReference type="PROSITE" id="PS01012">
    <property type="entry name" value="FOLYLPOLYGLU_SYNT_2"/>
    <property type="match status" value="1"/>
</dbReference>
<dbReference type="PANTHER" id="PTHR11136:SF5">
    <property type="entry name" value="FOLYLPOLYGLUTAMATE SYNTHASE, MITOCHONDRIAL"/>
    <property type="match status" value="1"/>
</dbReference>
<dbReference type="GO" id="GO:0005759">
    <property type="term" value="C:mitochondrial matrix"/>
    <property type="evidence" value="ECO:0007669"/>
    <property type="project" value="UniProtKB-SubCell"/>
</dbReference>
<dbReference type="OrthoDB" id="5212574at2759"/>
<evidence type="ECO:0000256" key="14">
    <source>
        <dbReference type="ARBA" id="ARBA00023128"/>
    </source>
</evidence>
<evidence type="ECO:0000256" key="4">
    <source>
        <dbReference type="ARBA" id="ARBA00005150"/>
    </source>
</evidence>
<keyword evidence="7 17" id="KW-0554">One-carbon metabolism</keyword>
<evidence type="ECO:0000256" key="8">
    <source>
        <dbReference type="ARBA" id="ARBA00022598"/>
    </source>
</evidence>
<evidence type="ECO:0000256" key="19">
    <source>
        <dbReference type="PIRSR" id="PIRSR038895-2"/>
    </source>
</evidence>
<evidence type="ECO:0000313" key="21">
    <source>
        <dbReference type="EnsemblMetazoa" id="SCAU012250-PB"/>
    </source>
</evidence>
<feature type="binding site" evidence="18">
    <location>
        <position position="372"/>
    </location>
    <ligand>
        <name>ATP</name>
        <dbReference type="ChEBI" id="CHEBI:30616"/>
    </ligand>
</feature>
<dbReference type="PIRSF" id="PIRSF038895">
    <property type="entry name" value="FPGS"/>
    <property type="match status" value="1"/>
</dbReference>
<keyword evidence="11" id="KW-0999">Mitochondrion inner membrane</keyword>
<dbReference type="EC" id="6.3.2.17" evidence="17"/>
<dbReference type="GO" id="GO:0046872">
    <property type="term" value="F:metal ion binding"/>
    <property type="evidence" value="ECO:0007669"/>
    <property type="project" value="UniProtKB-KW"/>
</dbReference>
<dbReference type="InterPro" id="IPR001645">
    <property type="entry name" value="Folylpolyglutamate_synth"/>
</dbReference>
<evidence type="ECO:0000256" key="15">
    <source>
        <dbReference type="ARBA" id="ARBA00023136"/>
    </source>
</evidence>
<comment type="cofactor">
    <cofactor evidence="17">
        <name>a monovalent cation</name>
        <dbReference type="ChEBI" id="CHEBI:60242"/>
    </cofactor>
    <text evidence="17">A monovalent cation.</text>
</comment>
<evidence type="ECO:0000256" key="12">
    <source>
        <dbReference type="ARBA" id="ARBA00022840"/>
    </source>
</evidence>
<dbReference type="EnsemblMetazoa" id="SCAU012250-RB">
    <property type="protein sequence ID" value="SCAU012250-PB"/>
    <property type="gene ID" value="SCAU012250"/>
</dbReference>
<dbReference type="InterPro" id="IPR018109">
    <property type="entry name" value="Folylpolyglutamate_synth_CS"/>
</dbReference>
<comment type="function">
    <text evidence="17">Catalyzes conversion of folates to polyglutamate derivatives allowing concentration of folate compounds in the cell and the intracellular retention of these cofactors, which are important substrates for most of the folate-dependent enzymes that are involved in one-carbon transfer reactions involved in purine, pyrimidine and amino acid synthesis.</text>
</comment>